<feature type="transmembrane region" description="Helical" evidence="9">
    <location>
        <begin position="21"/>
        <end position="43"/>
    </location>
</feature>
<keyword evidence="7 9" id="KW-0811">Translocation</keyword>
<proteinExistence type="inferred from homology"/>
<evidence type="ECO:0000256" key="2">
    <source>
        <dbReference type="ARBA" id="ARBA00022448"/>
    </source>
</evidence>
<evidence type="ECO:0000256" key="1">
    <source>
        <dbReference type="ARBA" id="ARBA00004370"/>
    </source>
</evidence>
<keyword evidence="8 9" id="KW-0472">Membrane</keyword>
<dbReference type="AlphaFoldDB" id="A0A845QH84"/>
<dbReference type="HAMAP" id="MF_00422">
    <property type="entry name" value="SecE"/>
    <property type="match status" value="1"/>
</dbReference>
<keyword evidence="6 9" id="KW-1133">Transmembrane helix</keyword>
<dbReference type="InterPro" id="IPR005807">
    <property type="entry name" value="SecE_bac"/>
</dbReference>
<protein>
    <recommendedName>
        <fullName evidence="9">Protein translocase subunit SecE</fullName>
    </recommendedName>
</protein>
<comment type="subcellular location">
    <subcellularLocation>
        <location evidence="9">Cell membrane</location>
        <topology evidence="9">Single-pass membrane protein</topology>
    </subcellularLocation>
    <subcellularLocation>
        <location evidence="1">Membrane</location>
    </subcellularLocation>
</comment>
<dbReference type="GO" id="GO:0009306">
    <property type="term" value="P:protein secretion"/>
    <property type="evidence" value="ECO:0007669"/>
    <property type="project" value="UniProtKB-UniRule"/>
</dbReference>
<comment type="caution">
    <text evidence="10">The sequence shown here is derived from an EMBL/GenBank/DDBJ whole genome shotgun (WGS) entry which is preliminary data.</text>
</comment>
<comment type="similarity">
    <text evidence="9">Belongs to the SecE/SEC61-gamma family.</text>
</comment>
<evidence type="ECO:0000256" key="3">
    <source>
        <dbReference type="ARBA" id="ARBA00022475"/>
    </source>
</evidence>
<evidence type="ECO:0000313" key="10">
    <source>
        <dbReference type="EMBL" id="NBG97130.1"/>
    </source>
</evidence>
<dbReference type="GO" id="GO:0008320">
    <property type="term" value="F:protein transmembrane transporter activity"/>
    <property type="evidence" value="ECO:0007669"/>
    <property type="project" value="UniProtKB-UniRule"/>
</dbReference>
<comment type="function">
    <text evidence="9">Essential subunit of the Sec protein translocation channel SecYEG. Clamps together the 2 halves of SecY. May contact the channel plug during translocation.</text>
</comment>
<dbReference type="NCBIfam" id="TIGR00964">
    <property type="entry name" value="secE_bact"/>
    <property type="match status" value="1"/>
</dbReference>
<dbReference type="Gene3D" id="1.20.5.1030">
    <property type="entry name" value="Preprotein translocase secy subunit"/>
    <property type="match status" value="1"/>
</dbReference>
<organism evidence="10 11">
    <name type="scientific">Pyruvatibacter mobilis</name>
    <dbReference type="NCBI Taxonomy" id="1712261"/>
    <lineage>
        <taxon>Bacteria</taxon>
        <taxon>Pseudomonadati</taxon>
        <taxon>Pseudomonadota</taxon>
        <taxon>Alphaproteobacteria</taxon>
        <taxon>Hyphomicrobiales</taxon>
        <taxon>Parvibaculaceae</taxon>
        <taxon>Pyruvatibacter</taxon>
    </lineage>
</organism>
<dbReference type="GO" id="GO:0005886">
    <property type="term" value="C:plasma membrane"/>
    <property type="evidence" value="ECO:0007669"/>
    <property type="project" value="UniProtKB-SubCell"/>
</dbReference>
<dbReference type="PANTHER" id="PTHR33910">
    <property type="entry name" value="PROTEIN TRANSLOCASE SUBUNIT SECE"/>
    <property type="match status" value="1"/>
</dbReference>
<dbReference type="GO" id="GO:0065002">
    <property type="term" value="P:intracellular protein transmembrane transport"/>
    <property type="evidence" value="ECO:0007669"/>
    <property type="project" value="UniProtKB-UniRule"/>
</dbReference>
<dbReference type="InterPro" id="IPR038379">
    <property type="entry name" value="SecE_sf"/>
</dbReference>
<sequence>MEFTRQVRSEVSKVTWPTRRETMITTIMVFIMVALASIFFFVADQIMSWGVQLLLSVSL</sequence>
<dbReference type="GO" id="GO:0006605">
    <property type="term" value="P:protein targeting"/>
    <property type="evidence" value="ECO:0007669"/>
    <property type="project" value="UniProtKB-UniRule"/>
</dbReference>
<keyword evidence="4 9" id="KW-0812">Transmembrane</keyword>
<dbReference type="EMBL" id="WXYQ01000016">
    <property type="protein sequence ID" value="NBG97130.1"/>
    <property type="molecule type" value="Genomic_DNA"/>
</dbReference>
<evidence type="ECO:0000256" key="9">
    <source>
        <dbReference type="HAMAP-Rule" id="MF_00422"/>
    </source>
</evidence>
<keyword evidence="2 9" id="KW-0813">Transport</keyword>
<evidence type="ECO:0000313" key="11">
    <source>
        <dbReference type="Proteomes" id="UP000470384"/>
    </source>
</evidence>
<evidence type="ECO:0000256" key="5">
    <source>
        <dbReference type="ARBA" id="ARBA00022927"/>
    </source>
</evidence>
<evidence type="ECO:0000256" key="8">
    <source>
        <dbReference type="ARBA" id="ARBA00023136"/>
    </source>
</evidence>
<accession>A0A845QH84</accession>
<evidence type="ECO:0000256" key="6">
    <source>
        <dbReference type="ARBA" id="ARBA00022989"/>
    </source>
</evidence>
<evidence type="ECO:0000256" key="4">
    <source>
        <dbReference type="ARBA" id="ARBA00022692"/>
    </source>
</evidence>
<comment type="subunit">
    <text evidence="9">Component of the Sec protein translocase complex. Heterotrimer consisting of SecY, SecE and SecG subunits. The heterotrimers can form oligomers, although 1 heterotrimer is thought to be able to translocate proteins. Interacts with the ribosome. Interacts with SecDF, and other proteins may be involved. Interacts with SecA.</text>
</comment>
<reference evidence="10 11" key="1">
    <citation type="journal article" date="2016" name="Int. J. Syst. Evol. Microbiol.">
        <title>Pyruvatibacter mobilis gen. nov., sp. nov., a marine bacterium from the culture broth of Picochlorum sp. 122.</title>
        <authorList>
            <person name="Wang G."/>
            <person name="Tang M."/>
            <person name="Wu H."/>
            <person name="Dai S."/>
            <person name="Li T."/>
            <person name="Chen C."/>
            <person name="He H."/>
            <person name="Fan J."/>
            <person name="Xiang W."/>
            <person name="Li X."/>
        </authorList>
    </citation>
    <scope>NUCLEOTIDE SEQUENCE [LARGE SCALE GENOMIC DNA]</scope>
    <source>
        <strain evidence="10 11">GYP-11</strain>
    </source>
</reference>
<keyword evidence="3 9" id="KW-1003">Cell membrane</keyword>
<name>A0A845QH84_9HYPH</name>
<dbReference type="Proteomes" id="UP000470384">
    <property type="component" value="Unassembled WGS sequence"/>
</dbReference>
<dbReference type="PANTHER" id="PTHR33910:SF1">
    <property type="entry name" value="PROTEIN TRANSLOCASE SUBUNIT SECE"/>
    <property type="match status" value="1"/>
</dbReference>
<dbReference type="InterPro" id="IPR001901">
    <property type="entry name" value="Translocase_SecE/Sec61-g"/>
</dbReference>
<dbReference type="GO" id="GO:0043952">
    <property type="term" value="P:protein transport by the Sec complex"/>
    <property type="evidence" value="ECO:0007669"/>
    <property type="project" value="UniProtKB-UniRule"/>
</dbReference>
<evidence type="ECO:0000256" key="7">
    <source>
        <dbReference type="ARBA" id="ARBA00023010"/>
    </source>
</evidence>
<keyword evidence="11" id="KW-1185">Reference proteome</keyword>
<dbReference type="OrthoDB" id="9812738at2"/>
<keyword evidence="5 9" id="KW-0653">Protein transport</keyword>
<gene>
    <name evidence="9 10" type="primary">secE</name>
    <name evidence="10" type="ORF">GTQ45_15435</name>
</gene>
<dbReference type="Pfam" id="PF00584">
    <property type="entry name" value="SecE"/>
    <property type="match status" value="1"/>
</dbReference>